<sequence length="109" mass="11999">MKNLKLTPQRVERATVVAYPHLKGIAENLISDAAAPCILIGQDSYRLIVSPQVKSGRVTQSVASLTQLGWVLHGCSSSLSQPINTIHHLRPSCACDDELKEILKRHFDI</sequence>
<dbReference type="OrthoDB" id="5983986at2759"/>
<dbReference type="EMBL" id="BGZK01000460">
    <property type="protein sequence ID" value="GBP44877.1"/>
    <property type="molecule type" value="Genomic_DNA"/>
</dbReference>
<evidence type="ECO:0000313" key="1">
    <source>
        <dbReference type="EMBL" id="GBP44877.1"/>
    </source>
</evidence>
<accession>A0A4C1W474</accession>
<proteinExistence type="predicted"/>
<organism evidence="1 2">
    <name type="scientific">Eumeta variegata</name>
    <name type="common">Bagworm moth</name>
    <name type="synonym">Eumeta japonica</name>
    <dbReference type="NCBI Taxonomy" id="151549"/>
    <lineage>
        <taxon>Eukaryota</taxon>
        <taxon>Metazoa</taxon>
        <taxon>Ecdysozoa</taxon>
        <taxon>Arthropoda</taxon>
        <taxon>Hexapoda</taxon>
        <taxon>Insecta</taxon>
        <taxon>Pterygota</taxon>
        <taxon>Neoptera</taxon>
        <taxon>Endopterygota</taxon>
        <taxon>Lepidoptera</taxon>
        <taxon>Glossata</taxon>
        <taxon>Ditrysia</taxon>
        <taxon>Tineoidea</taxon>
        <taxon>Psychidae</taxon>
        <taxon>Oiketicinae</taxon>
        <taxon>Eumeta</taxon>
    </lineage>
</organism>
<keyword evidence="2" id="KW-1185">Reference proteome</keyword>
<protein>
    <recommendedName>
        <fullName evidence="3">Peptidase aspartic putative domain-containing protein</fullName>
    </recommendedName>
</protein>
<dbReference type="AlphaFoldDB" id="A0A4C1W474"/>
<name>A0A4C1W474_EUMVA</name>
<gene>
    <name evidence="1" type="ORF">EVAR_24790_1</name>
</gene>
<evidence type="ECO:0008006" key="3">
    <source>
        <dbReference type="Google" id="ProtNLM"/>
    </source>
</evidence>
<comment type="caution">
    <text evidence="1">The sequence shown here is derived from an EMBL/GenBank/DDBJ whole genome shotgun (WGS) entry which is preliminary data.</text>
</comment>
<evidence type="ECO:0000313" key="2">
    <source>
        <dbReference type="Proteomes" id="UP000299102"/>
    </source>
</evidence>
<dbReference type="Proteomes" id="UP000299102">
    <property type="component" value="Unassembled WGS sequence"/>
</dbReference>
<reference evidence="1 2" key="1">
    <citation type="journal article" date="2019" name="Commun. Biol.">
        <title>The bagworm genome reveals a unique fibroin gene that provides high tensile strength.</title>
        <authorList>
            <person name="Kono N."/>
            <person name="Nakamura H."/>
            <person name="Ohtoshi R."/>
            <person name="Tomita M."/>
            <person name="Numata K."/>
            <person name="Arakawa K."/>
        </authorList>
    </citation>
    <scope>NUCLEOTIDE SEQUENCE [LARGE SCALE GENOMIC DNA]</scope>
</reference>